<reference evidence="1 2" key="1">
    <citation type="submission" date="2018-08" db="EMBL/GenBank/DDBJ databases">
        <title>The metabolism and importance of syntrophic acetate oxidation coupled to methane or sulfide production in haloalkaline environments.</title>
        <authorList>
            <person name="Timmers P.H.A."/>
            <person name="Vavourakis C.D."/>
            <person name="Sorokin D.Y."/>
            <person name="Sinninghe Damste J.S."/>
            <person name="Muyzer G."/>
            <person name="Stams A.J.M."/>
            <person name="Plugge C.M."/>
        </authorList>
    </citation>
    <scope>NUCLEOTIDE SEQUENCE [LARGE SCALE GENOMIC DNA]</scope>
    <source>
        <strain evidence="1">MSAO_Bac1</strain>
    </source>
</reference>
<gene>
    <name evidence="1" type="ORF">D5R97_09975</name>
</gene>
<name>A0A424Y9S3_9FIRM</name>
<evidence type="ECO:0000313" key="1">
    <source>
        <dbReference type="EMBL" id="RQD73027.1"/>
    </source>
</evidence>
<dbReference type="AlphaFoldDB" id="A0A424Y9S3"/>
<evidence type="ECO:0000313" key="2">
    <source>
        <dbReference type="Proteomes" id="UP000285138"/>
    </source>
</evidence>
<organism evidence="1 2">
    <name type="scientific">Candidatus Syntrophonatronum acetioxidans</name>
    <dbReference type="NCBI Taxonomy" id="1795816"/>
    <lineage>
        <taxon>Bacteria</taxon>
        <taxon>Bacillati</taxon>
        <taxon>Bacillota</taxon>
        <taxon>Clostridia</taxon>
        <taxon>Eubacteriales</taxon>
        <taxon>Syntrophomonadaceae</taxon>
        <taxon>Candidatus Syntrophonatronum</taxon>
    </lineage>
</organism>
<dbReference type="EMBL" id="QZAA01000283">
    <property type="protein sequence ID" value="RQD73027.1"/>
    <property type="molecule type" value="Genomic_DNA"/>
</dbReference>
<proteinExistence type="predicted"/>
<comment type="caution">
    <text evidence="1">The sequence shown here is derived from an EMBL/GenBank/DDBJ whole genome shotgun (WGS) entry which is preliminary data.</text>
</comment>
<protein>
    <submittedName>
        <fullName evidence="1">Uncharacterized protein</fullName>
    </submittedName>
</protein>
<accession>A0A424Y9S3</accession>
<dbReference type="Proteomes" id="UP000285138">
    <property type="component" value="Unassembled WGS sequence"/>
</dbReference>
<sequence>MDNKNREAINPYNEITFLVRIQYRHNASWQGTLSWLEGKKTTRFRSLLELIFLMQEALEESGASCATCQLKEWKDKIEAI</sequence>